<dbReference type="RefSeq" id="WP_079160830.1">
    <property type="nucleotide sequence ID" value="NZ_CP019724.1"/>
</dbReference>
<dbReference type="KEGG" id="spac:B1H29_23635"/>
<evidence type="ECO:0000256" key="1">
    <source>
        <dbReference type="SAM" id="MobiDB-lite"/>
    </source>
</evidence>
<name>A0A1S6JKA8_9ACTN</name>
<dbReference type="EMBL" id="CP019724">
    <property type="protein sequence ID" value="AQS72191.1"/>
    <property type="molecule type" value="Genomic_DNA"/>
</dbReference>
<protein>
    <submittedName>
        <fullName evidence="2">Uncharacterized protein</fullName>
    </submittedName>
</protein>
<sequence>MRHRIARLAGLPLLPLLDLLLPGSGRRRRRRPPATTAATPPPIADATAHRVGMPALRGEDNALVRPYLLAHERRDEARRQRARRRALWFAVHGIDLGPRVIHGVEVAR</sequence>
<proteinExistence type="predicted"/>
<keyword evidence="3" id="KW-1185">Reference proteome</keyword>
<organism evidence="2 3">
    <name type="scientific">Streptomyces pactum</name>
    <dbReference type="NCBI Taxonomy" id="68249"/>
    <lineage>
        <taxon>Bacteria</taxon>
        <taxon>Bacillati</taxon>
        <taxon>Actinomycetota</taxon>
        <taxon>Actinomycetes</taxon>
        <taxon>Kitasatosporales</taxon>
        <taxon>Streptomycetaceae</taxon>
        <taxon>Streptomyces</taxon>
    </lineage>
</organism>
<evidence type="ECO:0000313" key="2">
    <source>
        <dbReference type="EMBL" id="AQS72191.1"/>
    </source>
</evidence>
<reference evidence="2 3" key="1">
    <citation type="submission" date="2017-02" db="EMBL/GenBank/DDBJ databases">
        <title>Streptomyces pactum ACT12 Genome sequencing and assembly.</title>
        <authorList>
            <person name="Xue Q."/>
            <person name="Yan X."/>
            <person name="Jia L."/>
            <person name="Yan H."/>
        </authorList>
    </citation>
    <scope>NUCLEOTIDE SEQUENCE [LARGE SCALE GENOMIC DNA]</scope>
    <source>
        <strain evidence="2 3">ACT12</strain>
    </source>
</reference>
<gene>
    <name evidence="2" type="ORF">B1H29_23635</name>
</gene>
<evidence type="ECO:0000313" key="3">
    <source>
        <dbReference type="Proteomes" id="UP000189443"/>
    </source>
</evidence>
<dbReference type="Proteomes" id="UP000189443">
    <property type="component" value="Chromosome"/>
</dbReference>
<accession>A0A1S6JKA8</accession>
<feature type="region of interest" description="Disordered" evidence="1">
    <location>
        <begin position="23"/>
        <end position="46"/>
    </location>
</feature>
<dbReference type="AlphaFoldDB" id="A0A1S6JKA8"/>